<evidence type="ECO:0000313" key="7">
    <source>
        <dbReference type="EMBL" id="KFD48294.1"/>
    </source>
</evidence>
<name>A0A085LTJ8_9BILA</name>
<gene>
    <name evidence="7" type="ORF">M513_10786</name>
</gene>
<dbReference type="PANTHER" id="PTHR47160:SF10">
    <property type="entry name" value="MULE TRANSPOSASE DOMAIN-CONTAINING PROTEIN"/>
    <property type="match status" value="1"/>
</dbReference>
<evidence type="ECO:0000256" key="3">
    <source>
        <dbReference type="ARBA" id="ARBA00022833"/>
    </source>
</evidence>
<proteinExistence type="predicted"/>
<dbReference type="Pfam" id="PF04500">
    <property type="entry name" value="FLYWCH"/>
    <property type="match status" value="1"/>
</dbReference>
<evidence type="ECO:0000313" key="8">
    <source>
        <dbReference type="Proteomes" id="UP000030764"/>
    </source>
</evidence>
<dbReference type="GO" id="GO:0008270">
    <property type="term" value="F:zinc ion binding"/>
    <property type="evidence" value="ECO:0007669"/>
    <property type="project" value="UniProtKB-KW"/>
</dbReference>
<organism evidence="7 8">
    <name type="scientific">Trichuris suis</name>
    <name type="common">pig whipworm</name>
    <dbReference type="NCBI Taxonomy" id="68888"/>
    <lineage>
        <taxon>Eukaryota</taxon>
        <taxon>Metazoa</taxon>
        <taxon>Ecdysozoa</taxon>
        <taxon>Nematoda</taxon>
        <taxon>Enoplea</taxon>
        <taxon>Dorylaimia</taxon>
        <taxon>Trichinellida</taxon>
        <taxon>Trichuridae</taxon>
        <taxon>Trichuris</taxon>
    </lineage>
</organism>
<evidence type="ECO:0000256" key="4">
    <source>
        <dbReference type="SAM" id="MobiDB-lite"/>
    </source>
</evidence>
<reference evidence="7 8" key="1">
    <citation type="journal article" date="2014" name="Nat. Genet.">
        <title>Genome and transcriptome of the porcine whipworm Trichuris suis.</title>
        <authorList>
            <person name="Jex A.R."/>
            <person name="Nejsum P."/>
            <person name="Schwarz E.M."/>
            <person name="Hu L."/>
            <person name="Young N.D."/>
            <person name="Hall R.S."/>
            <person name="Korhonen P.K."/>
            <person name="Liao S."/>
            <person name="Thamsborg S."/>
            <person name="Xia J."/>
            <person name="Xu P."/>
            <person name="Wang S."/>
            <person name="Scheerlinck J.P."/>
            <person name="Hofmann A."/>
            <person name="Sternberg P.W."/>
            <person name="Wang J."/>
            <person name="Gasser R.B."/>
        </authorList>
    </citation>
    <scope>NUCLEOTIDE SEQUENCE [LARGE SCALE GENOMIC DNA]</scope>
    <source>
        <strain evidence="7">DCEP-RM93M</strain>
    </source>
</reference>
<dbReference type="PANTHER" id="PTHR47160">
    <property type="entry name" value="PUTATIVE-RELATED"/>
    <property type="match status" value="1"/>
</dbReference>
<dbReference type="InterPro" id="IPR018289">
    <property type="entry name" value="MULE_transposase_dom"/>
</dbReference>
<keyword evidence="3" id="KW-0862">Zinc</keyword>
<dbReference type="Proteomes" id="UP000030764">
    <property type="component" value="Unassembled WGS sequence"/>
</dbReference>
<dbReference type="EMBL" id="KL363297">
    <property type="protein sequence ID" value="KFD48294.1"/>
    <property type="molecule type" value="Genomic_DNA"/>
</dbReference>
<evidence type="ECO:0000259" key="5">
    <source>
        <dbReference type="Pfam" id="PF04500"/>
    </source>
</evidence>
<evidence type="ECO:0000256" key="2">
    <source>
        <dbReference type="ARBA" id="ARBA00022771"/>
    </source>
</evidence>
<accession>A0A085LTJ8</accession>
<evidence type="ECO:0000256" key="1">
    <source>
        <dbReference type="ARBA" id="ARBA00022723"/>
    </source>
</evidence>
<feature type="region of interest" description="Disordered" evidence="4">
    <location>
        <begin position="95"/>
        <end position="115"/>
    </location>
</feature>
<dbReference type="Gene3D" id="2.20.25.240">
    <property type="match status" value="1"/>
</dbReference>
<evidence type="ECO:0000259" key="6">
    <source>
        <dbReference type="Pfam" id="PF10551"/>
    </source>
</evidence>
<feature type="domain" description="FLYWCH-type" evidence="5">
    <location>
        <begin position="111"/>
        <end position="172"/>
    </location>
</feature>
<keyword evidence="8" id="KW-1185">Reference proteome</keyword>
<feature type="domain" description="MULE transposase" evidence="6">
    <location>
        <begin position="313"/>
        <end position="387"/>
    </location>
</feature>
<keyword evidence="2" id="KW-0863">Zinc-finger</keyword>
<evidence type="ECO:0008006" key="9">
    <source>
        <dbReference type="Google" id="ProtNLM"/>
    </source>
</evidence>
<dbReference type="AlphaFoldDB" id="A0A085LTJ8"/>
<dbReference type="Pfam" id="PF10551">
    <property type="entry name" value="MULE"/>
    <property type="match status" value="1"/>
</dbReference>
<dbReference type="InterPro" id="IPR007588">
    <property type="entry name" value="Znf_FLYWCH"/>
</dbReference>
<keyword evidence="1" id="KW-0479">Metal-binding</keyword>
<protein>
    <recommendedName>
        <fullName evidence="9">FLYWCH-type domain-containing protein</fullName>
    </recommendedName>
</protein>
<sequence>MLRGASEARAWALCTSSEVLQTQEQGRGRNEVLQVRYFKHRHVWVSAIIRWEKHLWKVINTRAECTEGFWCSELLTASLRRLTYKIRDTNISTSHSRSSMAGAEVGTQRVSSNRNHEKRAHNGYLYCFDKMNAAGTANFWRCDRRYMEHCKARLHTTAATGVVIKEVNRHCHGGEADRINVTIVRGEAKRRAEETMETPAMILNEVYGGASVSTMGQMPAEDAMKKMIRRRRTTTEDAPPQPVNREAIIIPLRYTTYPEGERFLLYDSGVGDVERILILGRQWNATWSSEMKTVFADGTLNIAPPLFAQVYVLLASKRGFIVPVLYALLPDKRESTYCRIFHAVKATWPQFSPETISMDFERAAMNAASSVFPSAEICGCFFHLMRNMKKQLSLLGLSGWYKNDGNFALAARMIIAMAFVPLEDLDAVFRQLARQTPRELWPVLDWFEQNYMGRLNSFGGCQRPSFPPNMWSTYQRTLQGRDRTNNFAEAAHRRLRSELSVDHPTIWKFIDGLRSVQAGRDQHFECFVRGDEPPRKRLKYVRADQRIQEAVQRFTVDSGVLYLRGLAHNFAMN</sequence>